<reference evidence="1" key="1">
    <citation type="submission" date="2020-11" db="EMBL/GenBank/DDBJ databases">
        <authorList>
            <consortium name="DOE Joint Genome Institute"/>
            <person name="Ahrendt S."/>
            <person name="Riley R."/>
            <person name="Andreopoulos W."/>
            <person name="Labutti K."/>
            <person name="Pangilinan J."/>
            <person name="Ruiz-Duenas F.J."/>
            <person name="Barrasa J.M."/>
            <person name="Sanchez-Garcia M."/>
            <person name="Camarero S."/>
            <person name="Miyauchi S."/>
            <person name="Serrano A."/>
            <person name="Linde D."/>
            <person name="Babiker R."/>
            <person name="Drula E."/>
            <person name="Ayuso-Fernandez I."/>
            <person name="Pacheco R."/>
            <person name="Padilla G."/>
            <person name="Ferreira P."/>
            <person name="Barriuso J."/>
            <person name="Kellner H."/>
            <person name="Castanera R."/>
            <person name="Alfaro M."/>
            <person name="Ramirez L."/>
            <person name="Pisabarro A.G."/>
            <person name="Kuo A."/>
            <person name="Tritt A."/>
            <person name="Lipzen A."/>
            <person name="He G."/>
            <person name="Yan M."/>
            <person name="Ng V."/>
            <person name="Cullen D."/>
            <person name="Martin F."/>
            <person name="Rosso M.-N."/>
            <person name="Henrissat B."/>
            <person name="Hibbett D."/>
            <person name="Martinez A.T."/>
            <person name="Grigoriev I.V."/>
        </authorList>
    </citation>
    <scope>NUCLEOTIDE SEQUENCE</scope>
    <source>
        <strain evidence="1">AH 40177</strain>
    </source>
</reference>
<dbReference type="OrthoDB" id="3250313at2759"/>
<proteinExistence type="predicted"/>
<accession>A0A9P5PP89</accession>
<organism evidence="1 2">
    <name type="scientific">Rhodocollybia butyracea</name>
    <dbReference type="NCBI Taxonomy" id="206335"/>
    <lineage>
        <taxon>Eukaryota</taxon>
        <taxon>Fungi</taxon>
        <taxon>Dikarya</taxon>
        <taxon>Basidiomycota</taxon>
        <taxon>Agaricomycotina</taxon>
        <taxon>Agaricomycetes</taxon>
        <taxon>Agaricomycetidae</taxon>
        <taxon>Agaricales</taxon>
        <taxon>Marasmiineae</taxon>
        <taxon>Omphalotaceae</taxon>
        <taxon>Rhodocollybia</taxon>
    </lineage>
</organism>
<dbReference type="EMBL" id="JADNRY010000103">
    <property type="protein sequence ID" value="KAF9065510.1"/>
    <property type="molecule type" value="Genomic_DNA"/>
</dbReference>
<name>A0A9P5PP89_9AGAR</name>
<protein>
    <submittedName>
        <fullName evidence="1">Uncharacterized protein</fullName>
    </submittedName>
</protein>
<dbReference type="AlphaFoldDB" id="A0A9P5PP89"/>
<evidence type="ECO:0000313" key="2">
    <source>
        <dbReference type="Proteomes" id="UP000772434"/>
    </source>
</evidence>
<comment type="caution">
    <text evidence="1">The sequence shown here is derived from an EMBL/GenBank/DDBJ whole genome shotgun (WGS) entry which is preliminary data.</text>
</comment>
<keyword evidence="2" id="KW-1185">Reference proteome</keyword>
<gene>
    <name evidence="1" type="ORF">BDP27DRAFT_1228869</name>
</gene>
<dbReference type="Proteomes" id="UP000772434">
    <property type="component" value="Unassembled WGS sequence"/>
</dbReference>
<evidence type="ECO:0000313" key="1">
    <source>
        <dbReference type="EMBL" id="KAF9065510.1"/>
    </source>
</evidence>
<sequence length="181" mass="21131">MLFLSSEAPAWFHRAFSYLNVELGPQFANLLRLWMDLEKINSWKNPKRGLTNLNRPVMLNEWINKQRLGAVPALSIGSLVERFAQEVWTWWGSLQPNWRSTAFDNRPAQLLTFGNEWKPLDKCGNNGWLGIITCLKWWREGLDSLPKDDRLRLEVDWFCAVDDVSNMLRGLLEWKRKVSGA</sequence>